<evidence type="ECO:0000313" key="9">
    <source>
        <dbReference type="EMBL" id="OXA62010.1"/>
    </source>
</evidence>
<proteinExistence type="predicted"/>
<accession>A0A226EXT9</accession>
<evidence type="ECO:0000313" key="10">
    <source>
        <dbReference type="Proteomes" id="UP000198287"/>
    </source>
</evidence>
<dbReference type="AlphaFoldDB" id="A0A226EXT9"/>
<keyword evidence="1 9" id="KW-0808">Transferase</keyword>
<dbReference type="Proteomes" id="UP000198287">
    <property type="component" value="Unassembled WGS sequence"/>
</dbReference>
<feature type="compositionally biased region" description="Polar residues" evidence="6">
    <location>
        <begin position="410"/>
        <end position="423"/>
    </location>
</feature>
<feature type="region of interest" description="Disordered" evidence="6">
    <location>
        <begin position="405"/>
        <end position="476"/>
    </location>
</feature>
<dbReference type="SUPFAM" id="SSF52540">
    <property type="entry name" value="P-loop containing nucleoside triphosphate hydrolases"/>
    <property type="match status" value="1"/>
</dbReference>
<feature type="disulfide bond" evidence="5">
    <location>
        <begin position="312"/>
        <end position="322"/>
    </location>
</feature>
<dbReference type="PANTHER" id="PTHR10605:SF65">
    <property type="entry name" value="GH20068P"/>
    <property type="match status" value="1"/>
</dbReference>
<keyword evidence="7" id="KW-0472">Membrane</keyword>
<feature type="binding site" evidence="4">
    <location>
        <position position="181"/>
    </location>
    <ligand>
        <name>3'-phosphoadenylyl sulfate</name>
        <dbReference type="ChEBI" id="CHEBI:58339"/>
    </ligand>
</feature>
<dbReference type="Pfam" id="PF00685">
    <property type="entry name" value="Sulfotransfer_1"/>
    <property type="match status" value="1"/>
</dbReference>
<comment type="caution">
    <text evidence="9">The sequence shown here is derived from an EMBL/GenBank/DDBJ whole genome shotgun (WGS) entry which is preliminary data.</text>
</comment>
<dbReference type="InterPro" id="IPR037359">
    <property type="entry name" value="NST/OST"/>
</dbReference>
<dbReference type="InterPro" id="IPR000863">
    <property type="entry name" value="Sulfotransferase_dom"/>
</dbReference>
<keyword evidence="2" id="KW-0325">Glycoprotein</keyword>
<evidence type="ECO:0000256" key="3">
    <source>
        <dbReference type="PIRSR" id="PIRSR637359-1"/>
    </source>
</evidence>
<evidence type="ECO:0000256" key="7">
    <source>
        <dbReference type="SAM" id="Phobius"/>
    </source>
</evidence>
<feature type="region of interest" description="Disordered" evidence="6">
    <location>
        <begin position="545"/>
        <end position="565"/>
    </location>
</feature>
<keyword evidence="7" id="KW-1133">Transmembrane helix</keyword>
<feature type="region of interest" description="Disordered" evidence="6">
    <location>
        <begin position="587"/>
        <end position="607"/>
    </location>
</feature>
<keyword evidence="5" id="KW-1015">Disulfide bond</keyword>
<evidence type="ECO:0000256" key="4">
    <source>
        <dbReference type="PIRSR" id="PIRSR637359-2"/>
    </source>
</evidence>
<dbReference type="EMBL" id="LNIX01000001">
    <property type="protein sequence ID" value="OXA62010.1"/>
    <property type="molecule type" value="Genomic_DNA"/>
</dbReference>
<reference evidence="9 10" key="1">
    <citation type="submission" date="2015-12" db="EMBL/GenBank/DDBJ databases">
        <title>The genome of Folsomia candida.</title>
        <authorList>
            <person name="Faddeeva A."/>
            <person name="Derks M.F."/>
            <person name="Anvar Y."/>
            <person name="Smit S."/>
            <person name="Van Straalen N."/>
            <person name="Roelofs D."/>
        </authorList>
    </citation>
    <scope>NUCLEOTIDE SEQUENCE [LARGE SCALE GENOMIC DNA]</scope>
    <source>
        <strain evidence="9 10">VU population</strain>
        <tissue evidence="9">Whole body</tissue>
    </source>
</reference>
<dbReference type="FunFam" id="3.40.50.300:FF:002997">
    <property type="entry name" value="Sulfotransferase"/>
    <property type="match status" value="1"/>
</dbReference>
<protein>
    <submittedName>
        <fullName evidence="9">Heparan sulfate glucosamine 3-O-sulfotransferase 5</fullName>
    </submittedName>
</protein>
<feature type="compositionally biased region" description="Polar residues" evidence="6">
    <location>
        <begin position="464"/>
        <end position="476"/>
    </location>
</feature>
<feature type="binding site" evidence="4">
    <location>
        <position position="189"/>
    </location>
    <ligand>
        <name>3'-phosphoadenylyl sulfate</name>
        <dbReference type="ChEBI" id="CHEBI:58339"/>
    </ligand>
</feature>
<dbReference type="Gene3D" id="3.40.50.300">
    <property type="entry name" value="P-loop containing nucleotide triphosphate hydrolases"/>
    <property type="match status" value="1"/>
</dbReference>
<dbReference type="InterPro" id="IPR027417">
    <property type="entry name" value="P-loop_NTPase"/>
</dbReference>
<dbReference type="PANTHER" id="PTHR10605">
    <property type="entry name" value="HEPARAN SULFATE SULFOTRANSFERASE"/>
    <property type="match status" value="1"/>
</dbReference>
<dbReference type="OrthoDB" id="411451at2759"/>
<evidence type="ECO:0000256" key="6">
    <source>
        <dbReference type="SAM" id="MobiDB-lite"/>
    </source>
</evidence>
<keyword evidence="7" id="KW-0812">Transmembrane</keyword>
<evidence type="ECO:0000256" key="1">
    <source>
        <dbReference type="ARBA" id="ARBA00022679"/>
    </source>
</evidence>
<feature type="binding site" evidence="4">
    <location>
        <begin position="98"/>
        <end position="102"/>
    </location>
    <ligand>
        <name>3'-phosphoadenylyl sulfate</name>
        <dbReference type="ChEBI" id="CHEBI:58339"/>
    </ligand>
</feature>
<sequence>MSKLFPQLSKYVAKCKISKRPPAPRKLLVLVLFTLASIYFLCFSFGGGGGLEGSSLDGSDGGGGAASGGGFFSGDYFSSNAEGKGHYLPGCIIIGVRKCGTRALIDMLNLHPQVEKSPLEIHFFDRDENYIKGLEWYASQMPETFSGQIAIEKSPSYFVTPEVPERIYEMNSSIKLLLIVREPITRVISDYTQIYLQQSPSPGANAPSNTTTITAAAANSFLQQQQPSLEELVLTPSGHVNTNYKAIRISMYSRYMQRWLDVFPKEQIHVIDGDALIRDPYNVLRDVERFLGLEHKLERDYFYFNNTKGFYCWRSLNKLIHCLNDSKGRRHPVVKVGLIRTLRQFYRKVNYEFYEMDESPMSDAGGGRRGLKRRSGDQVIKGNVPVLADNYRRVTRLSVKKAKLEEERLSPSQTENVPSSSIASPMAVTGPSFGTPTTRIRRNVSAIPKSTPVESTPRRRSIRTPKTTPNSNVSMKTKQTIRKRLIQTDVIHQVTSPSPAEINVPSVPIEYAEDDANRVSTATHSNIDDKDDNDSDLLKPLEESKVSAPNENNTSHNGHPSDPLEQHSEIRLDAAVTQKFTNNLSLNVPKKDFLTPGPPPPSPATPLENMSDFHLCPTHSVDFDTMINESNAMNDNTNTYDVRDPLEDPSCNNDEDVTFEDLIKVIDDNENYCMRIYDRNPWNEYILLGEENLPQGIHVQDAPTQMSQDLENFLETMRMTPILNPEEIQSVLGVNLYLSPETHFECDRCSQKFQTSEACQEHIESGCEINLVGTSVGMALAYGE</sequence>
<name>A0A226EXT9_FOLCA</name>
<evidence type="ECO:0000256" key="5">
    <source>
        <dbReference type="PIRSR" id="PIRSR637359-3"/>
    </source>
</evidence>
<organism evidence="9 10">
    <name type="scientific">Folsomia candida</name>
    <name type="common">Springtail</name>
    <dbReference type="NCBI Taxonomy" id="158441"/>
    <lineage>
        <taxon>Eukaryota</taxon>
        <taxon>Metazoa</taxon>
        <taxon>Ecdysozoa</taxon>
        <taxon>Arthropoda</taxon>
        <taxon>Hexapoda</taxon>
        <taxon>Collembola</taxon>
        <taxon>Entomobryomorpha</taxon>
        <taxon>Isotomoidea</taxon>
        <taxon>Isotomidae</taxon>
        <taxon>Proisotominae</taxon>
        <taxon>Folsomia</taxon>
    </lineage>
</organism>
<feature type="binding site" evidence="4">
    <location>
        <position position="311"/>
    </location>
    <ligand>
        <name>3'-phosphoadenylyl sulfate</name>
        <dbReference type="ChEBI" id="CHEBI:58339"/>
    </ligand>
</feature>
<feature type="domain" description="Sulfotransferase" evidence="8">
    <location>
        <begin position="91"/>
        <end position="315"/>
    </location>
</feature>
<evidence type="ECO:0000259" key="8">
    <source>
        <dbReference type="Pfam" id="PF00685"/>
    </source>
</evidence>
<dbReference type="STRING" id="158441.A0A226EXT9"/>
<gene>
    <name evidence="9" type="ORF">Fcan01_03000</name>
</gene>
<evidence type="ECO:0000256" key="2">
    <source>
        <dbReference type="ARBA" id="ARBA00023180"/>
    </source>
</evidence>
<feature type="binding site" evidence="4">
    <location>
        <begin position="327"/>
        <end position="331"/>
    </location>
    <ligand>
        <name>3'-phosphoadenylyl sulfate</name>
        <dbReference type="ChEBI" id="CHEBI:58339"/>
    </ligand>
</feature>
<feature type="compositionally biased region" description="Polar residues" evidence="6">
    <location>
        <begin position="547"/>
        <end position="558"/>
    </location>
</feature>
<feature type="transmembrane region" description="Helical" evidence="7">
    <location>
        <begin position="27"/>
        <end position="46"/>
    </location>
</feature>
<dbReference type="GO" id="GO:0008467">
    <property type="term" value="F:[heparan sulfate]-glucosamine 3-sulfotransferase activity"/>
    <property type="evidence" value="ECO:0007669"/>
    <property type="project" value="TreeGrafter"/>
</dbReference>
<feature type="active site" description="For sulfotransferase activity" evidence="3">
    <location>
        <position position="98"/>
    </location>
</feature>
<keyword evidence="10" id="KW-1185">Reference proteome</keyword>